<evidence type="ECO:0000256" key="4">
    <source>
        <dbReference type="ARBA" id="ARBA00022833"/>
    </source>
</evidence>
<evidence type="ECO:0000313" key="10">
    <source>
        <dbReference type="EMBL" id="KAF6238955.1"/>
    </source>
</evidence>
<dbReference type="InterPro" id="IPR008971">
    <property type="entry name" value="HSP40/DnaJ_pept-bd"/>
</dbReference>
<dbReference type="Gene3D" id="2.10.230.10">
    <property type="entry name" value="Heat shock protein DnaJ, cysteine-rich domain"/>
    <property type="match status" value="1"/>
</dbReference>
<keyword evidence="2" id="KW-0677">Repeat</keyword>
<dbReference type="Pfam" id="PF00226">
    <property type="entry name" value="DnaJ"/>
    <property type="match status" value="1"/>
</dbReference>
<dbReference type="CDD" id="cd10719">
    <property type="entry name" value="DnaJ_zf"/>
    <property type="match status" value="1"/>
</dbReference>
<feature type="domain" description="CR-type" evidence="9">
    <location>
        <begin position="145"/>
        <end position="227"/>
    </location>
</feature>
<dbReference type="InterPro" id="IPR001623">
    <property type="entry name" value="DnaJ_domain"/>
</dbReference>
<sequence length="412" mass="46458">MMFLPALILGFLLPLVLCVEDFYKLLDIGKSASDREIKKAYRLLSKKYHPDKNPGNESASQKFVQIAEAYDALSEPETRRIYDQYGYEGLKQHQQGGQGGRSHDPFDLFSRFFGGSGHFGHGSGQRRGPDMEVRISVPLSDFYNGHQHEFSIEKQQICEECEGSGSADGTVETCGQCGGRGMVIQKHMLAPGIFQQAQMGCDKCGGKGKTIKHPCKVCGGSRVVKKMASHTLHIEKGMPKGSRIVYENEADESPDWVAGDLVVNVGEKEAEYGDEGQRTDGAFFRRKGRDMFWKEVLGLREAWMGDWERNLTHLDGHVVRLRRKRGEVIQPNQVEVVAGEGMPVWLQEQEQSRAGEEEYGQLHVEYTVVLPDQVEKPMEKEFWALWEKWRKKIGVNLAKDSGRPPPTEHSEL</sequence>
<dbReference type="InterPro" id="IPR001305">
    <property type="entry name" value="HSP_DnaJ_Cys-rich_dom"/>
</dbReference>
<dbReference type="InterPro" id="IPR044713">
    <property type="entry name" value="DNJA1/2-like"/>
</dbReference>
<evidence type="ECO:0000256" key="7">
    <source>
        <dbReference type="SAM" id="SignalP"/>
    </source>
</evidence>
<dbReference type="SUPFAM" id="SSF49493">
    <property type="entry name" value="HSP40/DnaJ peptide-binding domain"/>
    <property type="match status" value="2"/>
</dbReference>
<proteinExistence type="predicted"/>
<protein>
    <submittedName>
        <fullName evidence="10">Uncharacterized protein</fullName>
    </submittedName>
</protein>
<evidence type="ECO:0000256" key="5">
    <source>
        <dbReference type="ARBA" id="ARBA00023186"/>
    </source>
</evidence>
<dbReference type="EMBL" id="JACCJC010000007">
    <property type="protein sequence ID" value="KAF6238955.1"/>
    <property type="molecule type" value="Genomic_DNA"/>
</dbReference>
<evidence type="ECO:0000259" key="9">
    <source>
        <dbReference type="PROSITE" id="PS51188"/>
    </source>
</evidence>
<dbReference type="PROSITE" id="PS50076">
    <property type="entry name" value="DNAJ_2"/>
    <property type="match status" value="1"/>
</dbReference>
<dbReference type="AlphaFoldDB" id="A0A8H6G1Y3"/>
<keyword evidence="11" id="KW-1185">Reference proteome</keyword>
<feature type="signal peptide" evidence="7">
    <location>
        <begin position="1"/>
        <end position="18"/>
    </location>
</feature>
<name>A0A8H6G1Y3_9LECA</name>
<dbReference type="PRINTS" id="PR00625">
    <property type="entry name" value="JDOMAIN"/>
</dbReference>
<dbReference type="GO" id="GO:0051082">
    <property type="term" value="F:unfolded protein binding"/>
    <property type="evidence" value="ECO:0007669"/>
    <property type="project" value="InterPro"/>
</dbReference>
<dbReference type="FunFam" id="2.10.230.10:FF:000001">
    <property type="entry name" value="DnaJ subfamily A member 2"/>
    <property type="match status" value="1"/>
</dbReference>
<dbReference type="GO" id="GO:0006457">
    <property type="term" value="P:protein folding"/>
    <property type="evidence" value="ECO:0007669"/>
    <property type="project" value="InterPro"/>
</dbReference>
<evidence type="ECO:0000256" key="2">
    <source>
        <dbReference type="ARBA" id="ARBA00022737"/>
    </source>
</evidence>
<dbReference type="InterPro" id="IPR036410">
    <property type="entry name" value="HSP_DnaJ_Cys-rich_dom_sf"/>
</dbReference>
<dbReference type="CDD" id="cd10747">
    <property type="entry name" value="DnaJ_C"/>
    <property type="match status" value="1"/>
</dbReference>
<keyword evidence="7" id="KW-0732">Signal</keyword>
<keyword evidence="1 6" id="KW-0479">Metal-binding</keyword>
<dbReference type="Pfam" id="PF00684">
    <property type="entry name" value="DnaJ_CXXCXGXG"/>
    <property type="match status" value="1"/>
</dbReference>
<gene>
    <name evidence="10" type="ORF">HO173_002827</name>
</gene>
<feature type="chain" id="PRO_5034197961" evidence="7">
    <location>
        <begin position="19"/>
        <end position="412"/>
    </location>
</feature>
<evidence type="ECO:0000259" key="8">
    <source>
        <dbReference type="PROSITE" id="PS50076"/>
    </source>
</evidence>
<dbReference type="Gene3D" id="2.60.260.20">
    <property type="entry name" value="Urease metallochaperone UreE, N-terminal domain"/>
    <property type="match status" value="2"/>
</dbReference>
<evidence type="ECO:0000256" key="6">
    <source>
        <dbReference type="PROSITE-ProRule" id="PRU00546"/>
    </source>
</evidence>
<dbReference type="PANTHER" id="PTHR43888">
    <property type="entry name" value="DNAJ-LIKE-2, ISOFORM A-RELATED"/>
    <property type="match status" value="1"/>
</dbReference>
<dbReference type="CDD" id="cd06257">
    <property type="entry name" value="DnaJ"/>
    <property type="match status" value="1"/>
</dbReference>
<feature type="zinc finger region" description="CR-type" evidence="6">
    <location>
        <begin position="145"/>
        <end position="227"/>
    </location>
</feature>
<dbReference type="SUPFAM" id="SSF46565">
    <property type="entry name" value="Chaperone J-domain"/>
    <property type="match status" value="1"/>
</dbReference>
<accession>A0A8H6G1Y3</accession>
<reference evidence="10 11" key="1">
    <citation type="journal article" date="2020" name="Genomics">
        <title>Complete, high-quality genomes from long-read metagenomic sequencing of two wolf lichen thalli reveals enigmatic genome architecture.</title>
        <authorList>
            <person name="McKenzie S.K."/>
            <person name="Walston R.F."/>
            <person name="Allen J.L."/>
        </authorList>
    </citation>
    <scope>NUCLEOTIDE SEQUENCE [LARGE SCALE GENOMIC DNA]</scope>
    <source>
        <strain evidence="10">WasteWater2</strain>
    </source>
</reference>
<dbReference type="Proteomes" id="UP000578531">
    <property type="component" value="Unassembled WGS sequence"/>
</dbReference>
<dbReference type="SMART" id="SM00271">
    <property type="entry name" value="DnaJ"/>
    <property type="match status" value="1"/>
</dbReference>
<dbReference type="InterPro" id="IPR002939">
    <property type="entry name" value="DnaJ_C"/>
</dbReference>
<evidence type="ECO:0000313" key="11">
    <source>
        <dbReference type="Proteomes" id="UP000578531"/>
    </source>
</evidence>
<dbReference type="GO" id="GO:0008270">
    <property type="term" value="F:zinc ion binding"/>
    <property type="evidence" value="ECO:0007669"/>
    <property type="project" value="UniProtKB-KW"/>
</dbReference>
<dbReference type="SUPFAM" id="SSF57938">
    <property type="entry name" value="DnaJ/Hsp40 cysteine-rich domain"/>
    <property type="match status" value="1"/>
</dbReference>
<dbReference type="OrthoDB" id="550424at2759"/>
<evidence type="ECO:0000256" key="1">
    <source>
        <dbReference type="ARBA" id="ARBA00022723"/>
    </source>
</evidence>
<keyword evidence="5" id="KW-0143">Chaperone</keyword>
<dbReference type="Pfam" id="PF01556">
    <property type="entry name" value="DnaJ_C"/>
    <property type="match status" value="1"/>
</dbReference>
<dbReference type="Gene3D" id="1.10.287.110">
    <property type="entry name" value="DnaJ domain"/>
    <property type="match status" value="1"/>
</dbReference>
<dbReference type="InterPro" id="IPR036869">
    <property type="entry name" value="J_dom_sf"/>
</dbReference>
<dbReference type="RefSeq" id="XP_037168251.1">
    <property type="nucleotide sequence ID" value="XM_037304758.1"/>
</dbReference>
<organism evidence="10 11">
    <name type="scientific">Letharia columbiana</name>
    <dbReference type="NCBI Taxonomy" id="112416"/>
    <lineage>
        <taxon>Eukaryota</taxon>
        <taxon>Fungi</taxon>
        <taxon>Dikarya</taxon>
        <taxon>Ascomycota</taxon>
        <taxon>Pezizomycotina</taxon>
        <taxon>Lecanoromycetes</taxon>
        <taxon>OSLEUM clade</taxon>
        <taxon>Lecanoromycetidae</taxon>
        <taxon>Lecanorales</taxon>
        <taxon>Lecanorineae</taxon>
        <taxon>Parmeliaceae</taxon>
        <taxon>Letharia</taxon>
    </lineage>
</organism>
<keyword evidence="4 6" id="KW-0862">Zinc</keyword>
<feature type="domain" description="J" evidence="8">
    <location>
        <begin position="21"/>
        <end position="86"/>
    </location>
</feature>
<evidence type="ECO:0000256" key="3">
    <source>
        <dbReference type="ARBA" id="ARBA00022771"/>
    </source>
</evidence>
<comment type="caution">
    <text evidence="10">The sequence shown here is derived from an EMBL/GenBank/DDBJ whole genome shotgun (WGS) entry which is preliminary data.</text>
</comment>
<dbReference type="GO" id="GO:0030544">
    <property type="term" value="F:Hsp70 protein binding"/>
    <property type="evidence" value="ECO:0007669"/>
    <property type="project" value="InterPro"/>
</dbReference>
<dbReference type="GeneID" id="59284498"/>
<dbReference type="PROSITE" id="PS51188">
    <property type="entry name" value="ZF_CR"/>
    <property type="match status" value="1"/>
</dbReference>
<keyword evidence="3 6" id="KW-0863">Zinc-finger</keyword>